<keyword evidence="6" id="KW-1185">Reference proteome</keyword>
<accession>A0AAW1R4U8</accession>
<feature type="repeat" description="ANK" evidence="3">
    <location>
        <begin position="221"/>
        <end position="259"/>
    </location>
</feature>
<dbReference type="PROSITE" id="PS50297">
    <property type="entry name" value="ANK_REP_REGION"/>
    <property type="match status" value="2"/>
</dbReference>
<dbReference type="Pfam" id="PF12796">
    <property type="entry name" value="Ank_2"/>
    <property type="match status" value="2"/>
</dbReference>
<reference evidence="5 6" key="1">
    <citation type="journal article" date="2024" name="Nat. Commun.">
        <title>Phylogenomics reveals the evolutionary origins of lichenization in chlorophyte algae.</title>
        <authorList>
            <person name="Puginier C."/>
            <person name="Libourel C."/>
            <person name="Otte J."/>
            <person name="Skaloud P."/>
            <person name="Haon M."/>
            <person name="Grisel S."/>
            <person name="Petersen M."/>
            <person name="Berrin J.G."/>
            <person name="Delaux P.M."/>
            <person name="Dal Grande F."/>
            <person name="Keller J."/>
        </authorList>
    </citation>
    <scope>NUCLEOTIDE SEQUENCE [LARGE SCALE GENOMIC DNA]</scope>
    <source>
        <strain evidence="5 6">SAG 2043</strain>
    </source>
</reference>
<evidence type="ECO:0000256" key="4">
    <source>
        <dbReference type="SAM" id="MobiDB-lite"/>
    </source>
</evidence>
<evidence type="ECO:0000256" key="2">
    <source>
        <dbReference type="ARBA" id="ARBA00023043"/>
    </source>
</evidence>
<evidence type="ECO:0000313" key="6">
    <source>
        <dbReference type="Proteomes" id="UP001489004"/>
    </source>
</evidence>
<feature type="repeat" description="ANK" evidence="3">
    <location>
        <begin position="188"/>
        <end position="220"/>
    </location>
</feature>
<name>A0AAW1R4U8_9CHLO</name>
<dbReference type="InterPro" id="IPR050776">
    <property type="entry name" value="Ank_Repeat/CDKN_Inhibitor"/>
</dbReference>
<dbReference type="Gene3D" id="1.25.40.20">
    <property type="entry name" value="Ankyrin repeat-containing domain"/>
    <property type="match status" value="1"/>
</dbReference>
<dbReference type="EMBL" id="JALJOR010000001">
    <property type="protein sequence ID" value="KAK9829005.1"/>
    <property type="molecule type" value="Genomic_DNA"/>
</dbReference>
<feature type="repeat" description="ANK" evidence="3">
    <location>
        <begin position="260"/>
        <end position="292"/>
    </location>
</feature>
<dbReference type="PANTHER" id="PTHR24201">
    <property type="entry name" value="ANK_REP_REGION DOMAIN-CONTAINING PROTEIN"/>
    <property type="match status" value="1"/>
</dbReference>
<feature type="region of interest" description="Disordered" evidence="4">
    <location>
        <begin position="1"/>
        <end position="21"/>
    </location>
</feature>
<dbReference type="SUPFAM" id="SSF48403">
    <property type="entry name" value="Ankyrin repeat"/>
    <property type="match status" value="1"/>
</dbReference>
<dbReference type="Proteomes" id="UP001489004">
    <property type="component" value="Unassembled WGS sequence"/>
</dbReference>
<organism evidence="5 6">
    <name type="scientific">[Myrmecia] bisecta</name>
    <dbReference type="NCBI Taxonomy" id="41462"/>
    <lineage>
        <taxon>Eukaryota</taxon>
        <taxon>Viridiplantae</taxon>
        <taxon>Chlorophyta</taxon>
        <taxon>core chlorophytes</taxon>
        <taxon>Trebouxiophyceae</taxon>
        <taxon>Trebouxiales</taxon>
        <taxon>Trebouxiaceae</taxon>
        <taxon>Myrmecia</taxon>
    </lineage>
</organism>
<evidence type="ECO:0000256" key="3">
    <source>
        <dbReference type="PROSITE-ProRule" id="PRU00023"/>
    </source>
</evidence>
<keyword evidence="1" id="KW-0677">Repeat</keyword>
<evidence type="ECO:0000256" key="1">
    <source>
        <dbReference type="ARBA" id="ARBA00022737"/>
    </source>
</evidence>
<dbReference type="InterPro" id="IPR002110">
    <property type="entry name" value="Ankyrin_rpt"/>
</dbReference>
<evidence type="ECO:0000313" key="5">
    <source>
        <dbReference type="EMBL" id="KAK9829005.1"/>
    </source>
</evidence>
<sequence>MGAEQSTLATGDQIYDTVPASDDDEYDRQIAIENLINRPPSLGTPTSGIAGNPASLTAAEKLRRTLTPVGLLRRTTTPPRALGLGSGIPPVLFPGPGIDKLQIVESPHQDPRITTRVFPSDPLDEAFKAAEEAAEAADEARRLQNSASKPSKPDRLAGCMHAAVYSKDAKMLSLLLSKGAKLEELNKDGMAPLHLAASLGYTVMVKSLLELGSNKDCRDKDGGTALHHAAAAGGPNPTDRLAVLDLLIGCGASLELPNKDGRAPMHVAAVTGNIRALMKLLAGGAHRAPQDKDGLRPVDLAHASGFADLVEYLGQIDSKAQHSKIKQYQQWL</sequence>
<dbReference type="InterPro" id="IPR036770">
    <property type="entry name" value="Ankyrin_rpt-contain_sf"/>
</dbReference>
<protein>
    <submittedName>
        <fullName evidence="5">Uncharacterized protein</fullName>
    </submittedName>
</protein>
<proteinExistence type="predicted"/>
<dbReference type="SMART" id="SM00248">
    <property type="entry name" value="ANK"/>
    <property type="match status" value="4"/>
</dbReference>
<comment type="caution">
    <text evidence="5">The sequence shown here is derived from an EMBL/GenBank/DDBJ whole genome shotgun (WGS) entry which is preliminary data.</text>
</comment>
<feature type="compositionally biased region" description="Polar residues" evidence="4">
    <location>
        <begin position="1"/>
        <end position="10"/>
    </location>
</feature>
<dbReference type="AlphaFoldDB" id="A0AAW1R4U8"/>
<keyword evidence="2 3" id="KW-0040">ANK repeat</keyword>
<gene>
    <name evidence="5" type="ORF">WJX72_003366</name>
</gene>
<dbReference type="PROSITE" id="PS50088">
    <property type="entry name" value="ANK_REPEAT"/>
    <property type="match status" value="3"/>
</dbReference>